<accession>A0A0E9PCP9</accession>
<proteinExistence type="predicted"/>
<reference evidence="1" key="1">
    <citation type="submission" date="2014-11" db="EMBL/GenBank/DDBJ databases">
        <authorList>
            <person name="Amaro Gonzalez C."/>
        </authorList>
    </citation>
    <scope>NUCLEOTIDE SEQUENCE</scope>
</reference>
<dbReference type="EMBL" id="GBXM01106146">
    <property type="protein sequence ID" value="JAH02431.1"/>
    <property type="molecule type" value="Transcribed_RNA"/>
</dbReference>
<organism evidence="1">
    <name type="scientific">Anguilla anguilla</name>
    <name type="common">European freshwater eel</name>
    <name type="synonym">Muraena anguilla</name>
    <dbReference type="NCBI Taxonomy" id="7936"/>
    <lineage>
        <taxon>Eukaryota</taxon>
        <taxon>Metazoa</taxon>
        <taxon>Chordata</taxon>
        <taxon>Craniata</taxon>
        <taxon>Vertebrata</taxon>
        <taxon>Euteleostomi</taxon>
        <taxon>Actinopterygii</taxon>
        <taxon>Neopterygii</taxon>
        <taxon>Teleostei</taxon>
        <taxon>Anguilliformes</taxon>
        <taxon>Anguillidae</taxon>
        <taxon>Anguilla</taxon>
    </lineage>
</organism>
<reference evidence="1" key="2">
    <citation type="journal article" date="2015" name="Fish Shellfish Immunol.">
        <title>Early steps in the European eel (Anguilla anguilla)-Vibrio vulnificus interaction in the gills: Role of the RtxA13 toxin.</title>
        <authorList>
            <person name="Callol A."/>
            <person name="Pajuelo D."/>
            <person name="Ebbesson L."/>
            <person name="Teles M."/>
            <person name="MacKenzie S."/>
            <person name="Amaro C."/>
        </authorList>
    </citation>
    <scope>NUCLEOTIDE SEQUENCE</scope>
</reference>
<sequence length="45" mass="5400">MTFPVTVGSQYMWWLEARPLQHIQLHILVCIDERCHSKKARLLHN</sequence>
<protein>
    <submittedName>
        <fullName evidence="1">Uncharacterized protein</fullName>
    </submittedName>
</protein>
<name>A0A0E9PCP9_ANGAN</name>
<dbReference type="AlphaFoldDB" id="A0A0E9PCP9"/>
<evidence type="ECO:0000313" key="1">
    <source>
        <dbReference type="EMBL" id="JAH02431.1"/>
    </source>
</evidence>